<reference evidence="3" key="1">
    <citation type="journal article" date="2011" name="Science">
        <title>The plant cell wall-decomposing machinery underlies the functional diversity of forest fungi.</title>
        <authorList>
            <person name="Eastwood D.C."/>
            <person name="Floudas D."/>
            <person name="Binder M."/>
            <person name="Majcherczyk A."/>
            <person name="Schneider P."/>
            <person name="Aerts A."/>
            <person name="Asiegbu F.O."/>
            <person name="Baker S.E."/>
            <person name="Barry K."/>
            <person name="Bendiksby M."/>
            <person name="Blumentritt M."/>
            <person name="Coutinho P.M."/>
            <person name="Cullen D."/>
            <person name="de Vries R.P."/>
            <person name="Gathman A."/>
            <person name="Goodell B."/>
            <person name="Henrissat B."/>
            <person name="Ihrmark K."/>
            <person name="Kauserud H."/>
            <person name="Kohler A."/>
            <person name="LaButti K."/>
            <person name="Lapidus A."/>
            <person name="Lavin J.L."/>
            <person name="Lee Y.-H."/>
            <person name="Lindquist E."/>
            <person name="Lilly W."/>
            <person name="Lucas S."/>
            <person name="Morin E."/>
            <person name="Murat C."/>
            <person name="Oguiza J.A."/>
            <person name="Park J."/>
            <person name="Pisabarro A.G."/>
            <person name="Riley R."/>
            <person name="Rosling A."/>
            <person name="Salamov A."/>
            <person name="Schmidt O."/>
            <person name="Schmutz J."/>
            <person name="Skrede I."/>
            <person name="Stenlid J."/>
            <person name="Wiebenga A."/>
            <person name="Xie X."/>
            <person name="Kuees U."/>
            <person name="Hibbett D.S."/>
            <person name="Hoffmeister D."/>
            <person name="Hoegberg N."/>
            <person name="Martin F."/>
            <person name="Grigoriev I.V."/>
            <person name="Watkinson S.C."/>
        </authorList>
    </citation>
    <scope>NUCLEOTIDE SEQUENCE [LARGE SCALE GENOMIC DNA]</scope>
    <source>
        <strain evidence="3">strain S7.3</strain>
    </source>
</reference>
<keyword evidence="1" id="KW-0812">Transmembrane</keyword>
<keyword evidence="1" id="KW-0472">Membrane</keyword>
<name>F8PT70_SERL3</name>
<evidence type="ECO:0000256" key="1">
    <source>
        <dbReference type="SAM" id="Phobius"/>
    </source>
</evidence>
<dbReference type="Pfam" id="PF02076">
    <property type="entry name" value="STE3"/>
    <property type="match status" value="1"/>
</dbReference>
<dbReference type="GO" id="GO:0016020">
    <property type="term" value="C:membrane"/>
    <property type="evidence" value="ECO:0007669"/>
    <property type="project" value="InterPro"/>
</dbReference>
<dbReference type="AlphaFoldDB" id="F8PT70"/>
<proteinExistence type="predicted"/>
<accession>F8PT70</accession>
<feature type="transmembrane region" description="Helical" evidence="1">
    <location>
        <begin position="53"/>
        <end position="72"/>
    </location>
</feature>
<dbReference type="Proteomes" id="UP000008063">
    <property type="component" value="Unassembled WGS sequence"/>
</dbReference>
<keyword evidence="1" id="KW-1133">Transmembrane helix</keyword>
<dbReference type="InterPro" id="IPR001499">
    <property type="entry name" value="GPCR_STE3"/>
</dbReference>
<sequence length="253" mass="27818">MALVIAVYTGIIVRTLMQQRVSEHANVSQIVQMQAVTWKAAGQQAAAFQFSRWAYVLYAAMFFAFFGFTAGAKKNYRLVINFFASRHDNKIVPGITENRYKHSESATYHMSLSSTFNTQTPDNSYLQNPYLLQRPSSVCTDNPHRASHDSCPLELSAQVYHTSCLAGNVREAGHMPSTPSVPASPAPVLDIILVLRRDSTPLDRVHAGGQVVQDNGIDGEMAAQDNGSKLDKLEGRGVFSCANRSYIDQLTGS</sequence>
<keyword evidence="3" id="KW-1185">Reference proteome</keyword>
<dbReference type="GO" id="GO:0004932">
    <property type="term" value="F:mating-type factor pheromone receptor activity"/>
    <property type="evidence" value="ECO:0007669"/>
    <property type="project" value="InterPro"/>
</dbReference>
<dbReference type="EMBL" id="GL945478">
    <property type="protein sequence ID" value="EGO00900.1"/>
    <property type="molecule type" value="Genomic_DNA"/>
</dbReference>
<dbReference type="InParanoid" id="F8PT70"/>
<evidence type="ECO:0000313" key="3">
    <source>
        <dbReference type="Proteomes" id="UP000008063"/>
    </source>
</evidence>
<organism evidence="3">
    <name type="scientific">Serpula lacrymans var. lacrymans (strain S7.3)</name>
    <name type="common">Dry rot fungus</name>
    <dbReference type="NCBI Taxonomy" id="936435"/>
    <lineage>
        <taxon>Eukaryota</taxon>
        <taxon>Fungi</taxon>
        <taxon>Dikarya</taxon>
        <taxon>Basidiomycota</taxon>
        <taxon>Agaricomycotina</taxon>
        <taxon>Agaricomycetes</taxon>
        <taxon>Agaricomycetidae</taxon>
        <taxon>Boletales</taxon>
        <taxon>Coniophorineae</taxon>
        <taxon>Serpulaceae</taxon>
        <taxon>Serpula</taxon>
    </lineage>
</organism>
<dbReference type="HOGENOM" id="CLU_1099057_0_0_1"/>
<gene>
    <name evidence="2" type="ORF">SERLA73DRAFT_71870</name>
</gene>
<evidence type="ECO:0000313" key="2">
    <source>
        <dbReference type="EMBL" id="EGO00900.1"/>
    </source>
</evidence>
<protein>
    <submittedName>
        <fullName evidence="2">Uncharacterized protein</fullName>
    </submittedName>
</protein>